<dbReference type="RefSeq" id="XP_069207832.1">
    <property type="nucleotide sequence ID" value="XM_069355761.1"/>
</dbReference>
<comment type="caution">
    <text evidence="2">The sequence shown here is derived from an EMBL/GenBank/DDBJ whole genome shotgun (WGS) entry which is preliminary data.</text>
</comment>
<evidence type="ECO:0000313" key="2">
    <source>
        <dbReference type="EMBL" id="KAL1407888.1"/>
    </source>
</evidence>
<accession>A0ABR3PZJ1</accession>
<name>A0ABR3PZJ1_9TREE</name>
<organism evidence="2 3">
    <name type="scientific">Vanrija albida</name>
    <dbReference type="NCBI Taxonomy" id="181172"/>
    <lineage>
        <taxon>Eukaryota</taxon>
        <taxon>Fungi</taxon>
        <taxon>Dikarya</taxon>
        <taxon>Basidiomycota</taxon>
        <taxon>Agaricomycotina</taxon>
        <taxon>Tremellomycetes</taxon>
        <taxon>Trichosporonales</taxon>
        <taxon>Trichosporonaceae</taxon>
        <taxon>Vanrija</taxon>
    </lineage>
</organism>
<protein>
    <submittedName>
        <fullName evidence="2">Uncharacterized protein</fullName>
    </submittedName>
</protein>
<feature type="compositionally biased region" description="Acidic residues" evidence="1">
    <location>
        <begin position="78"/>
        <end position="102"/>
    </location>
</feature>
<feature type="region of interest" description="Disordered" evidence="1">
    <location>
        <begin position="77"/>
        <end position="102"/>
    </location>
</feature>
<sequence>MPSWSYTAVMTRAEAIWWYAQSFHCHVTVCSIMQLDDDDPAIVTFSIRTEEPLVNCLIQLMLSEFGGDEDWEMTRVADDDDDSDADYSDADDIDFDDFDVEY</sequence>
<gene>
    <name evidence="2" type="ORF">Q8F55_007324</name>
</gene>
<dbReference type="GeneID" id="95988367"/>
<evidence type="ECO:0000256" key="1">
    <source>
        <dbReference type="SAM" id="MobiDB-lite"/>
    </source>
</evidence>
<reference evidence="2 3" key="1">
    <citation type="submission" date="2023-08" db="EMBL/GenBank/DDBJ databases">
        <title>Annotated Genome Sequence of Vanrija albida AlHP1.</title>
        <authorList>
            <person name="Herzog R."/>
        </authorList>
    </citation>
    <scope>NUCLEOTIDE SEQUENCE [LARGE SCALE GENOMIC DNA]</scope>
    <source>
        <strain evidence="2 3">AlHP1</strain>
    </source>
</reference>
<proteinExistence type="predicted"/>
<evidence type="ECO:0000313" key="3">
    <source>
        <dbReference type="Proteomes" id="UP001565368"/>
    </source>
</evidence>
<keyword evidence="3" id="KW-1185">Reference proteome</keyword>
<dbReference type="Proteomes" id="UP001565368">
    <property type="component" value="Unassembled WGS sequence"/>
</dbReference>
<dbReference type="EMBL" id="JBBXJM010000005">
    <property type="protein sequence ID" value="KAL1407888.1"/>
    <property type="molecule type" value="Genomic_DNA"/>
</dbReference>